<protein>
    <submittedName>
        <fullName evidence="1">Major capsid protein</fullName>
    </submittedName>
</protein>
<proteinExistence type="predicted"/>
<organism evidence="1">
    <name type="scientific">Siphoviridae sp. cteZR38</name>
    <dbReference type="NCBI Taxonomy" id="2827906"/>
    <lineage>
        <taxon>Viruses</taxon>
        <taxon>Duplodnaviria</taxon>
        <taxon>Heunggongvirae</taxon>
        <taxon>Uroviricota</taxon>
        <taxon>Caudoviricetes</taxon>
    </lineage>
</organism>
<dbReference type="SUPFAM" id="SSF56563">
    <property type="entry name" value="Major capsid protein gp5"/>
    <property type="match status" value="1"/>
</dbReference>
<name>A0A8S5SMW7_9CAUD</name>
<dbReference type="EMBL" id="BK032636">
    <property type="protein sequence ID" value="DAF52397.1"/>
    <property type="molecule type" value="Genomic_DNA"/>
</dbReference>
<evidence type="ECO:0000313" key="1">
    <source>
        <dbReference type="EMBL" id="DAF52397.1"/>
    </source>
</evidence>
<reference evidence="1" key="1">
    <citation type="journal article" date="2021" name="Proc. Natl. Acad. Sci. U.S.A.">
        <title>A Catalog of Tens of Thousands of Viruses from Human Metagenomes Reveals Hidden Associations with Chronic Diseases.</title>
        <authorList>
            <person name="Tisza M.J."/>
            <person name="Buck C.B."/>
        </authorList>
    </citation>
    <scope>NUCLEOTIDE SEQUENCE</scope>
    <source>
        <strain evidence="1">CteZR38</strain>
    </source>
</reference>
<sequence>MTMKQVEQALADKIMYNKDFILKFVDIGQGSGKLGNGVLQAEKADKYMQAVQEETAFLNKTKVVPTHNHKRELDMMSFDIELEAGRISGTPQTLNTEQDPTFTNRAFDAEEYRALTGVHRTVLYDSIEQKNFMNTLTGQFGNANGRALERTLIYGNTASTESNVATSYKVNDGILKKLEDDSDIDQETIDLTATDSNPLKEFRRMLDLFPDKYKNDGGAVAFVPYSFKRAVWRYVADNHDKYAVNDVVITKDGDISIEEVPLVPIPAFSTLRNGFTKKPVILTHKENIQWLADPDNIIVESEFDLKSNKYYIASTMYADIQFAWSDASALAYIKEA</sequence>
<accession>A0A8S5SMW7</accession>